<feature type="compositionally biased region" description="Acidic residues" evidence="3">
    <location>
        <begin position="214"/>
        <end position="227"/>
    </location>
</feature>
<dbReference type="Proteomes" id="UP000765509">
    <property type="component" value="Unassembled WGS sequence"/>
</dbReference>
<dbReference type="CDD" id="cd12524">
    <property type="entry name" value="RRM1_MEI2_like"/>
    <property type="match status" value="1"/>
</dbReference>
<dbReference type="OrthoDB" id="439808at2759"/>
<reference evidence="5" key="1">
    <citation type="submission" date="2021-03" db="EMBL/GenBank/DDBJ databases">
        <title>Draft genome sequence of rust myrtle Austropuccinia psidii MF-1, a brazilian biotype.</title>
        <authorList>
            <person name="Quecine M.C."/>
            <person name="Pachon D.M.R."/>
            <person name="Bonatelli M.L."/>
            <person name="Correr F.H."/>
            <person name="Franceschini L.M."/>
            <person name="Leite T.F."/>
            <person name="Margarido G.R.A."/>
            <person name="Almeida C.A."/>
            <person name="Ferrarezi J.A."/>
            <person name="Labate C.A."/>
        </authorList>
    </citation>
    <scope>NUCLEOTIDE SEQUENCE</scope>
    <source>
        <strain evidence="5">MF-1</strain>
    </source>
</reference>
<evidence type="ECO:0000313" key="6">
    <source>
        <dbReference type="Proteomes" id="UP000765509"/>
    </source>
</evidence>
<proteinExistence type="predicted"/>
<keyword evidence="6" id="KW-1185">Reference proteome</keyword>
<evidence type="ECO:0000313" key="5">
    <source>
        <dbReference type="EMBL" id="MBW0538062.1"/>
    </source>
</evidence>
<feature type="compositionally biased region" description="Polar residues" evidence="3">
    <location>
        <begin position="525"/>
        <end position="557"/>
    </location>
</feature>
<evidence type="ECO:0000256" key="2">
    <source>
        <dbReference type="PROSITE-ProRule" id="PRU00176"/>
    </source>
</evidence>
<dbReference type="SUPFAM" id="SSF54928">
    <property type="entry name" value="RNA-binding domain, RBD"/>
    <property type="match status" value="1"/>
</dbReference>
<evidence type="ECO:0000259" key="4">
    <source>
        <dbReference type="PROSITE" id="PS50102"/>
    </source>
</evidence>
<feature type="domain" description="RRM" evidence="4">
    <location>
        <begin position="113"/>
        <end position="186"/>
    </location>
</feature>
<dbReference type="Gene3D" id="3.30.70.330">
    <property type="match status" value="2"/>
</dbReference>
<dbReference type="EMBL" id="AVOT02042651">
    <property type="protein sequence ID" value="MBW0538062.1"/>
    <property type="molecule type" value="Genomic_DNA"/>
</dbReference>
<accession>A0A9Q3IF04</accession>
<name>A0A9Q3IF04_9BASI</name>
<dbReference type="InterPro" id="IPR034453">
    <property type="entry name" value="MEI2-like_RRM1"/>
</dbReference>
<sequence>MRLTTLIELSIDERIQRERPCRTLFVRNVKYETNSKEVREKFEQMGEIKIFFDLISTRGMVFITYYDLRAATTAKEKLQGSDVSGRPIDVHYSLPKDNELERRCDRDKNQATLFLAISGANRVIDDEELKVKFSAYGEIRSIKHFKDSPYQRFVEFWDSRACERAHDDLVGTQYLGGKLDLKFSWDTGMVPKTRLPKEYRGPGDENGYSYGYGPEDDPNNYDQDDGADYDHQDDNQYNTHHGRVNARRDNAYLRASNDQYGSHGSFQPGHSYPENPVPFGGEIDERRLDQAHKVQELLASLTKTGNQSTVGVGQTVTPGQVAAPYGLPSHSKDYSGDMSLSNSSQTMFAPSTMHSMPLPSNFVPNYPMYPAMLNDRTGQVGQINGSVQSYSQLMNTTSHTSNLQTVNQSHPTLQISNPAAAYHPLNDDRTNQATSLGIGNNSGVAQPSVTFPQSVLALLQQTGATGDSPYNNSAQQMSQLQPGGASSIPTAPRAMQGPMTNSNVVASQPAVNHALGVSIPAPIGGTSSTKPGTLSTTAPSTNQGQAYPTAGTSENNPQAAVQQLLALLRQQQQAR</sequence>
<dbReference type="InterPro" id="IPR035979">
    <property type="entry name" value="RBD_domain_sf"/>
</dbReference>
<dbReference type="GO" id="GO:0003723">
    <property type="term" value="F:RNA binding"/>
    <property type="evidence" value="ECO:0007669"/>
    <property type="project" value="UniProtKB-UniRule"/>
</dbReference>
<evidence type="ECO:0000256" key="3">
    <source>
        <dbReference type="SAM" id="MobiDB-lite"/>
    </source>
</evidence>
<feature type="compositionally biased region" description="Polar residues" evidence="3">
    <location>
        <begin position="466"/>
        <end position="481"/>
    </location>
</feature>
<feature type="domain" description="RRM" evidence="4">
    <location>
        <begin position="22"/>
        <end position="95"/>
    </location>
</feature>
<dbReference type="InterPro" id="IPR000504">
    <property type="entry name" value="RRM_dom"/>
</dbReference>
<keyword evidence="1 2" id="KW-0694">RNA-binding</keyword>
<protein>
    <recommendedName>
        <fullName evidence="4">RRM domain-containing protein</fullName>
    </recommendedName>
</protein>
<feature type="region of interest" description="Disordered" evidence="3">
    <location>
        <begin position="522"/>
        <end position="558"/>
    </location>
</feature>
<feature type="region of interest" description="Disordered" evidence="3">
    <location>
        <begin position="193"/>
        <end position="247"/>
    </location>
</feature>
<evidence type="ECO:0000256" key="1">
    <source>
        <dbReference type="ARBA" id="ARBA00022884"/>
    </source>
</evidence>
<dbReference type="AlphaFoldDB" id="A0A9Q3IF04"/>
<dbReference type="Pfam" id="PF00076">
    <property type="entry name" value="RRM_1"/>
    <property type="match status" value="1"/>
</dbReference>
<dbReference type="CDD" id="cd12276">
    <property type="entry name" value="RRM2_MEI2_EAR1_like"/>
    <property type="match status" value="1"/>
</dbReference>
<feature type="region of interest" description="Disordered" evidence="3">
    <location>
        <begin position="466"/>
        <end position="501"/>
    </location>
</feature>
<dbReference type="PANTHER" id="PTHR23189">
    <property type="entry name" value="RNA RECOGNITION MOTIF-CONTAINING"/>
    <property type="match status" value="1"/>
</dbReference>
<dbReference type="PROSITE" id="PS50102">
    <property type="entry name" value="RRM"/>
    <property type="match status" value="2"/>
</dbReference>
<dbReference type="SMART" id="SM00360">
    <property type="entry name" value="RRM"/>
    <property type="match status" value="2"/>
</dbReference>
<comment type="caution">
    <text evidence="5">The sequence shown here is derived from an EMBL/GenBank/DDBJ whole genome shotgun (WGS) entry which is preliminary data.</text>
</comment>
<gene>
    <name evidence="5" type="ORF">O181_077777</name>
</gene>
<organism evidence="5 6">
    <name type="scientific">Austropuccinia psidii MF-1</name>
    <dbReference type="NCBI Taxonomy" id="1389203"/>
    <lineage>
        <taxon>Eukaryota</taxon>
        <taxon>Fungi</taxon>
        <taxon>Dikarya</taxon>
        <taxon>Basidiomycota</taxon>
        <taxon>Pucciniomycotina</taxon>
        <taxon>Pucciniomycetes</taxon>
        <taxon>Pucciniales</taxon>
        <taxon>Sphaerophragmiaceae</taxon>
        <taxon>Austropuccinia</taxon>
    </lineage>
</organism>
<dbReference type="InterPro" id="IPR012677">
    <property type="entry name" value="Nucleotide-bd_a/b_plait_sf"/>
</dbReference>